<evidence type="ECO:0000259" key="11">
    <source>
        <dbReference type="PROSITE" id="PS50878"/>
    </source>
</evidence>
<dbReference type="CDD" id="cd01647">
    <property type="entry name" value="RT_LTR"/>
    <property type="match status" value="1"/>
</dbReference>
<evidence type="ECO:0008006" key="14">
    <source>
        <dbReference type="Google" id="ProtNLM"/>
    </source>
</evidence>
<evidence type="ECO:0000256" key="4">
    <source>
        <dbReference type="ARBA" id="ARBA00022722"/>
    </source>
</evidence>
<dbReference type="GO" id="GO:0004519">
    <property type="term" value="F:endonuclease activity"/>
    <property type="evidence" value="ECO:0007669"/>
    <property type="project" value="UniProtKB-KW"/>
</dbReference>
<dbReference type="InterPro" id="IPR023780">
    <property type="entry name" value="Chromo_domain"/>
</dbReference>
<keyword evidence="8" id="KW-0511">Multifunctional enzyme</keyword>
<dbReference type="Gene3D" id="2.40.70.10">
    <property type="entry name" value="Acid Proteases"/>
    <property type="match status" value="1"/>
</dbReference>
<dbReference type="Gene3D" id="3.30.420.10">
    <property type="entry name" value="Ribonuclease H-like superfamily/Ribonuclease H"/>
    <property type="match status" value="1"/>
</dbReference>
<dbReference type="Pfam" id="PF00385">
    <property type="entry name" value="Chromo"/>
    <property type="match status" value="1"/>
</dbReference>
<evidence type="ECO:0000313" key="13">
    <source>
        <dbReference type="EMBL" id="SPC76261.1"/>
    </source>
</evidence>
<feature type="compositionally biased region" description="Basic and acidic residues" evidence="9">
    <location>
        <begin position="61"/>
        <end position="79"/>
    </location>
</feature>
<dbReference type="InterPro" id="IPR021109">
    <property type="entry name" value="Peptidase_aspartic_dom_sf"/>
</dbReference>
<dbReference type="Pfam" id="PF17919">
    <property type="entry name" value="RT_RNaseH_2"/>
    <property type="match status" value="1"/>
</dbReference>
<dbReference type="InterPro" id="IPR036397">
    <property type="entry name" value="RNaseH_sf"/>
</dbReference>
<dbReference type="Gene3D" id="3.10.20.370">
    <property type="match status" value="1"/>
</dbReference>
<dbReference type="GO" id="GO:0015074">
    <property type="term" value="P:DNA integration"/>
    <property type="evidence" value="ECO:0007669"/>
    <property type="project" value="InterPro"/>
</dbReference>
<evidence type="ECO:0000259" key="12">
    <source>
        <dbReference type="PROSITE" id="PS50994"/>
    </source>
</evidence>
<dbReference type="CDD" id="cd09274">
    <property type="entry name" value="RNase_HI_RT_Ty3"/>
    <property type="match status" value="1"/>
</dbReference>
<keyword evidence="3" id="KW-0548">Nucleotidyltransferase</keyword>
<keyword evidence="7" id="KW-0695">RNA-directed DNA polymerase</keyword>
<dbReference type="CDD" id="cd00303">
    <property type="entry name" value="retropepsin_like"/>
    <property type="match status" value="1"/>
</dbReference>
<feature type="domain" description="Integrase catalytic" evidence="12">
    <location>
        <begin position="754"/>
        <end position="937"/>
    </location>
</feature>
<dbReference type="Pfam" id="PF08284">
    <property type="entry name" value="RVP_2"/>
    <property type="match status" value="1"/>
</dbReference>
<dbReference type="SUPFAM" id="SSF53098">
    <property type="entry name" value="Ribonuclease H-like"/>
    <property type="match status" value="1"/>
</dbReference>
<dbReference type="Gene3D" id="2.40.50.40">
    <property type="match status" value="1"/>
</dbReference>
<dbReference type="Pfam" id="PF00078">
    <property type="entry name" value="RVT_1"/>
    <property type="match status" value="1"/>
</dbReference>
<dbReference type="GO" id="GO:0003676">
    <property type="term" value="F:nucleic acid binding"/>
    <property type="evidence" value="ECO:0007669"/>
    <property type="project" value="InterPro"/>
</dbReference>
<keyword evidence="4" id="KW-0540">Nuclease</keyword>
<dbReference type="AlphaFoldDB" id="A0A2N9ENK3"/>
<evidence type="ECO:0000256" key="8">
    <source>
        <dbReference type="ARBA" id="ARBA00023268"/>
    </source>
</evidence>
<dbReference type="FunFam" id="3.10.10.10:FF:000007">
    <property type="entry name" value="Retrovirus-related Pol polyprotein from transposon 17.6-like Protein"/>
    <property type="match status" value="1"/>
</dbReference>
<proteinExistence type="predicted"/>
<dbReference type="InterPro" id="IPR043128">
    <property type="entry name" value="Rev_trsase/Diguanyl_cyclase"/>
</dbReference>
<evidence type="ECO:0000256" key="3">
    <source>
        <dbReference type="ARBA" id="ARBA00022695"/>
    </source>
</evidence>
<dbReference type="PROSITE" id="PS50878">
    <property type="entry name" value="RT_POL"/>
    <property type="match status" value="1"/>
</dbReference>
<dbReference type="GO" id="GO:0003964">
    <property type="term" value="F:RNA-directed DNA polymerase activity"/>
    <property type="evidence" value="ECO:0007669"/>
    <property type="project" value="UniProtKB-KW"/>
</dbReference>
<evidence type="ECO:0000256" key="9">
    <source>
        <dbReference type="SAM" id="MobiDB-lite"/>
    </source>
</evidence>
<feature type="region of interest" description="Disordered" evidence="9">
    <location>
        <begin position="57"/>
        <end position="98"/>
    </location>
</feature>
<dbReference type="PROSITE" id="PS50994">
    <property type="entry name" value="INTEGRASE"/>
    <property type="match status" value="1"/>
</dbReference>
<dbReference type="EMBL" id="OIVN01000208">
    <property type="protein sequence ID" value="SPC76261.1"/>
    <property type="molecule type" value="Genomic_DNA"/>
</dbReference>
<evidence type="ECO:0000256" key="5">
    <source>
        <dbReference type="ARBA" id="ARBA00022759"/>
    </source>
</evidence>
<feature type="domain" description="Chromo" evidence="10">
    <location>
        <begin position="1007"/>
        <end position="1051"/>
    </location>
</feature>
<dbReference type="SUPFAM" id="SSF50630">
    <property type="entry name" value="Acid proteases"/>
    <property type="match status" value="1"/>
</dbReference>
<dbReference type="InterPro" id="IPR001584">
    <property type="entry name" value="Integrase_cat-core"/>
</dbReference>
<dbReference type="PROSITE" id="PS50013">
    <property type="entry name" value="CHROMO_2"/>
    <property type="match status" value="1"/>
</dbReference>
<protein>
    <recommendedName>
        <fullName evidence="14">Reverse transcriptase</fullName>
    </recommendedName>
</protein>
<dbReference type="FunFam" id="3.30.70.270:FF:000020">
    <property type="entry name" value="Transposon Tf2-6 polyprotein-like Protein"/>
    <property type="match status" value="1"/>
</dbReference>
<feature type="domain" description="Reverse transcriptase" evidence="11">
    <location>
        <begin position="432"/>
        <end position="611"/>
    </location>
</feature>
<evidence type="ECO:0000256" key="1">
    <source>
        <dbReference type="ARBA" id="ARBA00022670"/>
    </source>
</evidence>
<keyword evidence="5" id="KW-0255">Endonuclease</keyword>
<keyword evidence="6" id="KW-0378">Hydrolase</keyword>
<name>A0A2N9ENK3_FAGSY</name>
<dbReference type="InterPro" id="IPR000953">
    <property type="entry name" value="Chromo/chromo_shadow_dom"/>
</dbReference>
<dbReference type="InterPro" id="IPR012337">
    <property type="entry name" value="RNaseH-like_sf"/>
</dbReference>
<dbReference type="GO" id="GO:0006508">
    <property type="term" value="P:proteolysis"/>
    <property type="evidence" value="ECO:0007669"/>
    <property type="project" value="UniProtKB-KW"/>
</dbReference>
<dbReference type="PANTHER" id="PTHR37984:SF5">
    <property type="entry name" value="PROTEIN NYNRIN-LIKE"/>
    <property type="match status" value="1"/>
</dbReference>
<keyword evidence="2" id="KW-0808">Transferase</keyword>
<keyword evidence="1" id="KW-0645">Protease</keyword>
<dbReference type="SUPFAM" id="SSF56672">
    <property type="entry name" value="DNA/RNA polymerases"/>
    <property type="match status" value="1"/>
</dbReference>
<dbReference type="InterPro" id="IPR041577">
    <property type="entry name" value="RT_RNaseH_2"/>
</dbReference>
<dbReference type="Gene3D" id="3.30.70.270">
    <property type="match status" value="2"/>
</dbReference>
<reference evidence="13" key="1">
    <citation type="submission" date="2018-02" db="EMBL/GenBank/DDBJ databases">
        <authorList>
            <person name="Cohen D.B."/>
            <person name="Kent A.D."/>
        </authorList>
    </citation>
    <scope>NUCLEOTIDE SEQUENCE</scope>
</reference>
<accession>A0A2N9ENK3</accession>
<evidence type="ECO:0000256" key="6">
    <source>
        <dbReference type="ARBA" id="ARBA00022801"/>
    </source>
</evidence>
<organism evidence="13">
    <name type="scientific">Fagus sylvatica</name>
    <name type="common">Beechnut</name>
    <dbReference type="NCBI Taxonomy" id="28930"/>
    <lineage>
        <taxon>Eukaryota</taxon>
        <taxon>Viridiplantae</taxon>
        <taxon>Streptophyta</taxon>
        <taxon>Embryophyta</taxon>
        <taxon>Tracheophyta</taxon>
        <taxon>Spermatophyta</taxon>
        <taxon>Magnoliopsida</taxon>
        <taxon>eudicotyledons</taxon>
        <taxon>Gunneridae</taxon>
        <taxon>Pentapetalae</taxon>
        <taxon>rosids</taxon>
        <taxon>fabids</taxon>
        <taxon>Fagales</taxon>
        <taxon>Fagaceae</taxon>
        <taxon>Fagus</taxon>
    </lineage>
</organism>
<sequence>MSAAELGDMGDNYMEKMEAKFANLTSGQQTMFQLMQDMMAKQMQEMMAAMNTRMDQMTSNRNDDHGESSHRRNDAESLRGRTNYDSTGSGGKAPSTVSIPFRGEAQLWHQLLKSEDEEITWNNLKEGLLTRYGPTEYADFFGYLTKLKQTGRHRCKKIFFIESCWDNEGVDEGESETDEAQKEDTEENLAISLHAMVGTPNPQTMRVKTNIDGRVITILIDMGSTDNFLSEHTAARLKLQPRGAGKFSVTVANGEKIASQGKCPRIRVALQGTTLVADFFLLPLEGFDAVLGAQWLVTLGPILWDFSKMSMKFHLDGREVELKGLETPINIMIDEEEMEQEIRKEKRGILLQLFALTIEANDSPKAQEVGPGLHEVLTSFHDVFSEPKRLPPPRSHEHQIPLLKRSQPVFVRPYRYPHFQKLEIERIIEEMLESNIIRNSTSPYSSPVILVKKHDGSWRLCIDYRALNQNTVKNKFPILVINELLDELHGACCFSKLDLRSGYHQIRMCTEDIPKTAFQTHQGHYEFLVMPFGLTNAPSTFQSLMNEIFKQHLRKFVLVFFDDILVYSKSWEEHWQHVRKALSILRSHMLYAKKEKCQFGQDHIKYLGHVISTKGVAVDTDKVQAMVDWPKPKTLKALRGFLGLTRYYRKFIQGYGKIATPLTSLLKKDSFLWNPGAERAFEKLKQVMTQTPILALPDFTKPFIVECDASGTGIGGVLMQEQNPITFMSQALHGKNLAMSTYDKEILALVLAVQKWRPYLMGQQFIVRTDHKSLKYLWEQRIISIAQQRWLTKLMGYDFIIEYKQGNENLVADALSRHEDAGELIAISQPVLRWLEPIKDEVQSQPQLQRLVRLCQEVWTELFRLQGTRFNFSSSYHPQTDGQAEVVNRTLEMYLRCFTSSRPKEWTRWIPWAQYCYNSSIHSATKKTPFEVVYGRKPPTLLSYVARTAKAEAVIERIGAVAHKFQLPKESNLHPVFHVSNLMGRLGTQDIASTTLPTIDDSDGIITIPQAILDRHIKRRKEEVLVHWQGLSPVDATWEDVQLLRLQFPELSLEDKGAL</sequence>
<evidence type="ECO:0000256" key="2">
    <source>
        <dbReference type="ARBA" id="ARBA00022679"/>
    </source>
</evidence>
<dbReference type="GO" id="GO:0008233">
    <property type="term" value="F:peptidase activity"/>
    <property type="evidence" value="ECO:0007669"/>
    <property type="project" value="UniProtKB-KW"/>
</dbReference>
<dbReference type="InterPro" id="IPR050951">
    <property type="entry name" value="Retrovirus_Pol_polyprotein"/>
</dbReference>
<dbReference type="PANTHER" id="PTHR37984">
    <property type="entry name" value="PROTEIN CBG26694"/>
    <property type="match status" value="1"/>
</dbReference>
<evidence type="ECO:0000259" key="10">
    <source>
        <dbReference type="PROSITE" id="PS50013"/>
    </source>
</evidence>
<dbReference type="Gene3D" id="3.10.10.10">
    <property type="entry name" value="HIV Type 1 Reverse Transcriptase, subunit A, domain 1"/>
    <property type="match status" value="1"/>
</dbReference>
<evidence type="ECO:0000256" key="7">
    <source>
        <dbReference type="ARBA" id="ARBA00022918"/>
    </source>
</evidence>
<gene>
    <name evidence="13" type="ORF">FSB_LOCUS4143</name>
</gene>
<dbReference type="SUPFAM" id="SSF54160">
    <property type="entry name" value="Chromo domain-like"/>
    <property type="match status" value="1"/>
</dbReference>
<dbReference type="InterPro" id="IPR016197">
    <property type="entry name" value="Chromo-like_dom_sf"/>
</dbReference>
<dbReference type="InterPro" id="IPR000477">
    <property type="entry name" value="RT_dom"/>
</dbReference>
<dbReference type="InterPro" id="IPR043502">
    <property type="entry name" value="DNA/RNA_pol_sf"/>
</dbReference>